<organism evidence="2 3">
    <name type="scientific">Dryococelus australis</name>
    <dbReference type="NCBI Taxonomy" id="614101"/>
    <lineage>
        <taxon>Eukaryota</taxon>
        <taxon>Metazoa</taxon>
        <taxon>Ecdysozoa</taxon>
        <taxon>Arthropoda</taxon>
        <taxon>Hexapoda</taxon>
        <taxon>Insecta</taxon>
        <taxon>Pterygota</taxon>
        <taxon>Neoptera</taxon>
        <taxon>Polyneoptera</taxon>
        <taxon>Phasmatodea</taxon>
        <taxon>Verophasmatodea</taxon>
        <taxon>Anareolatae</taxon>
        <taxon>Phasmatidae</taxon>
        <taxon>Eurycanthinae</taxon>
        <taxon>Dryococelus</taxon>
    </lineage>
</organism>
<evidence type="ECO:0000313" key="2">
    <source>
        <dbReference type="EMBL" id="KAJ8888981.1"/>
    </source>
</evidence>
<gene>
    <name evidence="2" type="ORF">PR048_008475</name>
</gene>
<feature type="compositionally biased region" description="Basic and acidic residues" evidence="1">
    <location>
        <begin position="115"/>
        <end position="127"/>
    </location>
</feature>
<protein>
    <submittedName>
        <fullName evidence="2">Uncharacterized protein</fullName>
    </submittedName>
</protein>
<name>A0ABQ9HY05_9NEOP</name>
<comment type="caution">
    <text evidence="2">The sequence shown here is derived from an EMBL/GenBank/DDBJ whole genome shotgun (WGS) entry which is preliminary data.</text>
</comment>
<proteinExistence type="predicted"/>
<dbReference type="EMBL" id="JARBHB010000003">
    <property type="protein sequence ID" value="KAJ8888981.1"/>
    <property type="molecule type" value="Genomic_DNA"/>
</dbReference>
<keyword evidence="3" id="KW-1185">Reference proteome</keyword>
<evidence type="ECO:0000256" key="1">
    <source>
        <dbReference type="SAM" id="MobiDB-lite"/>
    </source>
</evidence>
<evidence type="ECO:0000313" key="3">
    <source>
        <dbReference type="Proteomes" id="UP001159363"/>
    </source>
</evidence>
<accession>A0ABQ9HY05</accession>
<feature type="region of interest" description="Disordered" evidence="1">
    <location>
        <begin position="103"/>
        <end position="179"/>
    </location>
</feature>
<reference evidence="2 3" key="1">
    <citation type="submission" date="2023-02" db="EMBL/GenBank/DDBJ databases">
        <title>LHISI_Scaffold_Assembly.</title>
        <authorList>
            <person name="Stuart O.P."/>
            <person name="Cleave R."/>
            <person name="Magrath M.J.L."/>
            <person name="Mikheyev A.S."/>
        </authorList>
    </citation>
    <scope>NUCLEOTIDE SEQUENCE [LARGE SCALE GENOMIC DNA]</scope>
    <source>
        <strain evidence="2">Daus_M_001</strain>
        <tissue evidence="2">Leg muscle</tissue>
    </source>
</reference>
<dbReference type="Proteomes" id="UP001159363">
    <property type="component" value="Chromosome 3"/>
</dbReference>
<sequence>MPRRAELAGTDTALPLLMTWLVSHQGMLRGTRRLLPEMETRTHFFSRSTHLSLYLYSPVLATRNKYLRDISTCSGRFLASVAEKHGSHKGDIAACTKGTITTTPKALNERGGGGKGEDSRNAGDPRENPPTSGIARHDSHPRKLGATPPGSEPGSPWWEANSLTTTSPRPRNHGERGTGNTHSYTAYFISVRNVNHPASDTTLLSFLCSRLLGGPQHCWEIHMLL</sequence>